<dbReference type="InterPro" id="IPR013538">
    <property type="entry name" value="ASHA1/2-like_C"/>
</dbReference>
<keyword evidence="4" id="KW-1185">Reference proteome</keyword>
<sequence>MGSKTKITVECTIKSSLDKVWKYWTTPEQIMLWNHASDDWHCPKATNNLKIGERFNYTMAAKDGSFSFDFEGTYTEVIENKSIKYVLDDEREVSVDFIAIGDLVEIVETFEAETQNPIELQQFGWQAILTNFKKLVEENN</sequence>
<comment type="caution">
    <text evidence="3">The sequence shown here is derived from an EMBL/GenBank/DDBJ whole genome shotgun (WGS) entry which is preliminary data.</text>
</comment>
<feature type="domain" description="Activator of Hsp90 ATPase homologue 1/2-like C-terminal" evidence="2">
    <location>
        <begin position="16"/>
        <end position="137"/>
    </location>
</feature>
<comment type="similarity">
    <text evidence="1">Belongs to the AHA1 family.</text>
</comment>
<dbReference type="Pfam" id="PF08327">
    <property type="entry name" value="AHSA1"/>
    <property type="match status" value="1"/>
</dbReference>
<dbReference type="CDD" id="cd08897">
    <property type="entry name" value="SRPBCC_CalC_Aha1-like_4"/>
    <property type="match status" value="1"/>
</dbReference>
<dbReference type="RefSeq" id="WP_344816385.1">
    <property type="nucleotide sequence ID" value="NZ_BAABCT010000004.1"/>
</dbReference>
<organism evidence="3 4">
    <name type="scientific">Flavobacterium cheonanense</name>
    <dbReference type="NCBI Taxonomy" id="706183"/>
    <lineage>
        <taxon>Bacteria</taxon>
        <taxon>Pseudomonadati</taxon>
        <taxon>Bacteroidota</taxon>
        <taxon>Flavobacteriia</taxon>
        <taxon>Flavobacteriales</taxon>
        <taxon>Flavobacteriaceae</taxon>
        <taxon>Flavobacterium</taxon>
    </lineage>
</organism>
<reference evidence="4" key="1">
    <citation type="journal article" date="2019" name="Int. J. Syst. Evol. Microbiol.">
        <title>The Global Catalogue of Microorganisms (GCM) 10K type strain sequencing project: providing services to taxonomists for standard genome sequencing and annotation.</title>
        <authorList>
            <consortium name="The Broad Institute Genomics Platform"/>
            <consortium name="The Broad Institute Genome Sequencing Center for Infectious Disease"/>
            <person name="Wu L."/>
            <person name="Ma J."/>
        </authorList>
    </citation>
    <scope>NUCLEOTIDE SEQUENCE [LARGE SCALE GENOMIC DNA]</scope>
    <source>
        <strain evidence="4">JCM 17069</strain>
    </source>
</reference>
<dbReference type="Proteomes" id="UP001500367">
    <property type="component" value="Unassembled WGS sequence"/>
</dbReference>
<evidence type="ECO:0000313" key="3">
    <source>
        <dbReference type="EMBL" id="GAA4072996.1"/>
    </source>
</evidence>
<name>A0ABP7VRH8_9FLAO</name>
<dbReference type="EMBL" id="BAABCT010000004">
    <property type="protein sequence ID" value="GAA4072996.1"/>
    <property type="molecule type" value="Genomic_DNA"/>
</dbReference>
<accession>A0ABP7VRH8</accession>
<dbReference type="Gene3D" id="3.30.530.20">
    <property type="match status" value="1"/>
</dbReference>
<dbReference type="SUPFAM" id="SSF55961">
    <property type="entry name" value="Bet v1-like"/>
    <property type="match status" value="1"/>
</dbReference>
<proteinExistence type="inferred from homology"/>
<gene>
    <name evidence="3" type="ORF">GCM10022389_18020</name>
</gene>
<evidence type="ECO:0000259" key="2">
    <source>
        <dbReference type="Pfam" id="PF08327"/>
    </source>
</evidence>
<evidence type="ECO:0000313" key="4">
    <source>
        <dbReference type="Proteomes" id="UP001500367"/>
    </source>
</evidence>
<evidence type="ECO:0000256" key="1">
    <source>
        <dbReference type="ARBA" id="ARBA00006817"/>
    </source>
</evidence>
<protein>
    <submittedName>
        <fullName evidence="3">SRPBCC family protein</fullName>
    </submittedName>
</protein>
<dbReference type="InterPro" id="IPR023393">
    <property type="entry name" value="START-like_dom_sf"/>
</dbReference>